<comment type="subcellular location">
    <subcellularLocation>
        <location evidence="1">Membrane</location>
        <topology evidence="1">Multi-pass membrane protein</topology>
    </subcellularLocation>
</comment>
<comment type="caution">
    <text evidence="6">The sequence shown here is derived from an EMBL/GenBank/DDBJ whole genome shotgun (WGS) entry which is preliminary data.</text>
</comment>
<dbReference type="OrthoDB" id="5348404at2759"/>
<keyword evidence="3 5" id="KW-1133">Transmembrane helix</keyword>
<feature type="transmembrane region" description="Helical" evidence="5">
    <location>
        <begin position="261"/>
        <end position="283"/>
    </location>
</feature>
<dbReference type="SMART" id="SM01417">
    <property type="entry name" value="Solute_trans_a"/>
    <property type="match status" value="1"/>
</dbReference>
<dbReference type="VEuPathDB" id="FungiDB:A1O9_06455"/>
<feature type="transmembrane region" description="Helical" evidence="5">
    <location>
        <begin position="96"/>
        <end position="114"/>
    </location>
</feature>
<dbReference type="HOGENOM" id="CLU_012923_5_0_1"/>
<feature type="transmembrane region" description="Helical" evidence="5">
    <location>
        <begin position="304"/>
        <end position="322"/>
    </location>
</feature>
<evidence type="ECO:0000256" key="5">
    <source>
        <dbReference type="SAM" id="Phobius"/>
    </source>
</evidence>
<accession>A0A072PEJ3</accession>
<evidence type="ECO:0000256" key="2">
    <source>
        <dbReference type="ARBA" id="ARBA00022692"/>
    </source>
</evidence>
<dbReference type="PANTHER" id="PTHR23423">
    <property type="entry name" value="ORGANIC SOLUTE TRANSPORTER-RELATED"/>
    <property type="match status" value="1"/>
</dbReference>
<evidence type="ECO:0000313" key="7">
    <source>
        <dbReference type="Proteomes" id="UP000027920"/>
    </source>
</evidence>
<sequence length="347" mass="39405">MGECPAIEGSGTLTGEPITGTLTFKSLITYINYACLGLTLILWLVLAIPHLRRYRAPDEQRPIFRIISTPLVFAIFALISVHVYTAAEYVDPIANLYEAYALASLFLLYVHYVVPEARNRNEFFRNLEAKARDGKPIRDGSIRWFMRIWRTVFFFVVIYTILIIVQEILQATGHVCSTTKKGKRGQIILSVLQTISMVYALLAILRFQRRLKKYMEGRRAIMKLISFKLFVAIQVLQRFIFSIVSTQVQGGAKVTHLDISIGLPALLTSIESLIFSVWFYFTFHSKEYQEVVDTGDKKYSMFRALLHALNPIDIIHGVIIAFTPGKTPSFGNHDQVSTIHHGATKPV</sequence>
<protein>
    <submittedName>
        <fullName evidence="6">Uncharacterized protein</fullName>
    </submittedName>
</protein>
<dbReference type="EMBL" id="AMGV01000004">
    <property type="protein sequence ID" value="KEF58529.1"/>
    <property type="molecule type" value="Genomic_DNA"/>
</dbReference>
<dbReference type="Pfam" id="PF03619">
    <property type="entry name" value="Solute_trans_a"/>
    <property type="match status" value="1"/>
</dbReference>
<proteinExistence type="predicted"/>
<evidence type="ECO:0000313" key="6">
    <source>
        <dbReference type="EMBL" id="KEF58529.1"/>
    </source>
</evidence>
<evidence type="ECO:0000256" key="4">
    <source>
        <dbReference type="ARBA" id="ARBA00023136"/>
    </source>
</evidence>
<keyword evidence="2 5" id="KW-0812">Transmembrane</keyword>
<feature type="transmembrane region" description="Helical" evidence="5">
    <location>
        <begin position="220"/>
        <end position="241"/>
    </location>
</feature>
<keyword evidence="7" id="KW-1185">Reference proteome</keyword>
<feature type="transmembrane region" description="Helical" evidence="5">
    <location>
        <begin position="186"/>
        <end position="208"/>
    </location>
</feature>
<dbReference type="GO" id="GO:0016020">
    <property type="term" value="C:membrane"/>
    <property type="evidence" value="ECO:0007669"/>
    <property type="project" value="UniProtKB-SubCell"/>
</dbReference>
<dbReference type="RefSeq" id="XP_013261119.1">
    <property type="nucleotide sequence ID" value="XM_013405665.1"/>
</dbReference>
<evidence type="ECO:0000256" key="3">
    <source>
        <dbReference type="ARBA" id="ARBA00022989"/>
    </source>
</evidence>
<feature type="transmembrane region" description="Helical" evidence="5">
    <location>
        <begin position="30"/>
        <end position="51"/>
    </location>
</feature>
<dbReference type="AlphaFoldDB" id="A0A072PEJ3"/>
<name>A0A072PEJ3_9EURO</name>
<dbReference type="InterPro" id="IPR005178">
    <property type="entry name" value="Ostalpha/TMEM184C"/>
</dbReference>
<gene>
    <name evidence="6" type="ORF">A1O9_06455</name>
</gene>
<dbReference type="GeneID" id="25281372"/>
<reference evidence="6 7" key="1">
    <citation type="submission" date="2013-03" db="EMBL/GenBank/DDBJ databases">
        <title>The Genome Sequence of Exophiala aquamarina CBS 119918.</title>
        <authorList>
            <consortium name="The Broad Institute Genomics Platform"/>
            <person name="Cuomo C."/>
            <person name="de Hoog S."/>
            <person name="Gorbushina A."/>
            <person name="Walker B."/>
            <person name="Young S.K."/>
            <person name="Zeng Q."/>
            <person name="Gargeya S."/>
            <person name="Fitzgerald M."/>
            <person name="Haas B."/>
            <person name="Abouelleil A."/>
            <person name="Allen A.W."/>
            <person name="Alvarado L."/>
            <person name="Arachchi H.M."/>
            <person name="Berlin A.M."/>
            <person name="Chapman S.B."/>
            <person name="Gainer-Dewar J."/>
            <person name="Goldberg J."/>
            <person name="Griggs A."/>
            <person name="Gujja S."/>
            <person name="Hansen M."/>
            <person name="Howarth C."/>
            <person name="Imamovic A."/>
            <person name="Ireland A."/>
            <person name="Larimer J."/>
            <person name="McCowan C."/>
            <person name="Murphy C."/>
            <person name="Pearson M."/>
            <person name="Poon T.W."/>
            <person name="Priest M."/>
            <person name="Roberts A."/>
            <person name="Saif S."/>
            <person name="Shea T."/>
            <person name="Sisk P."/>
            <person name="Sykes S."/>
            <person name="Wortman J."/>
            <person name="Nusbaum C."/>
            <person name="Birren B."/>
        </authorList>
    </citation>
    <scope>NUCLEOTIDE SEQUENCE [LARGE SCALE GENOMIC DNA]</scope>
    <source>
        <strain evidence="6 7">CBS 119918</strain>
    </source>
</reference>
<organism evidence="6 7">
    <name type="scientific">Exophiala aquamarina CBS 119918</name>
    <dbReference type="NCBI Taxonomy" id="1182545"/>
    <lineage>
        <taxon>Eukaryota</taxon>
        <taxon>Fungi</taxon>
        <taxon>Dikarya</taxon>
        <taxon>Ascomycota</taxon>
        <taxon>Pezizomycotina</taxon>
        <taxon>Eurotiomycetes</taxon>
        <taxon>Chaetothyriomycetidae</taxon>
        <taxon>Chaetothyriales</taxon>
        <taxon>Herpotrichiellaceae</taxon>
        <taxon>Exophiala</taxon>
    </lineage>
</organism>
<keyword evidence="4 5" id="KW-0472">Membrane</keyword>
<feature type="transmembrane region" description="Helical" evidence="5">
    <location>
        <begin position="63"/>
        <end position="84"/>
    </location>
</feature>
<dbReference type="STRING" id="1182545.A0A072PEJ3"/>
<dbReference type="Proteomes" id="UP000027920">
    <property type="component" value="Unassembled WGS sequence"/>
</dbReference>
<feature type="transmembrane region" description="Helical" evidence="5">
    <location>
        <begin position="148"/>
        <end position="166"/>
    </location>
</feature>
<evidence type="ECO:0000256" key="1">
    <source>
        <dbReference type="ARBA" id="ARBA00004141"/>
    </source>
</evidence>